<dbReference type="OrthoDB" id="2680441at2"/>
<dbReference type="AlphaFoldDB" id="A0A1S2LQ19"/>
<protein>
    <submittedName>
        <fullName evidence="2">Uncharacterized protein</fullName>
    </submittedName>
</protein>
<evidence type="ECO:0000256" key="1">
    <source>
        <dbReference type="SAM" id="MobiDB-lite"/>
    </source>
</evidence>
<dbReference type="RefSeq" id="WP_071317505.1">
    <property type="nucleotide sequence ID" value="NZ_CP063356.2"/>
</dbReference>
<accession>A0A1S2LQ19</accession>
<gene>
    <name evidence="3" type="ORF">AWH56_023870</name>
    <name evidence="2" type="ORF">AWH56_12930</name>
</gene>
<reference evidence="3 4" key="3">
    <citation type="journal article" date="2019" name="Int. J. Syst. Evol. Microbiol.">
        <title>Anaerobacillus isosaccharinicus sp. nov., an alkaliphilic bacterium which degrades isosaccharinic acid.</title>
        <authorList>
            <person name="Bassil N.M."/>
            <person name="Lloyd J.R."/>
        </authorList>
    </citation>
    <scope>NUCLEOTIDE SEQUENCE [LARGE SCALE GENOMIC DNA]</scope>
    <source>
        <strain evidence="3 4">NB2006</strain>
    </source>
</reference>
<name>A0A1S2LQ19_9BACI</name>
<dbReference type="EMBL" id="CP063356">
    <property type="protein sequence ID" value="QOY35665.1"/>
    <property type="molecule type" value="Genomic_DNA"/>
</dbReference>
<feature type="compositionally biased region" description="Basic and acidic residues" evidence="1">
    <location>
        <begin position="87"/>
        <end position="107"/>
    </location>
</feature>
<keyword evidence="4" id="KW-1185">Reference proteome</keyword>
<reference evidence="3 4" key="2">
    <citation type="journal article" date="2017" name="Genome Announc.">
        <title>Draft Genome Sequences of Four Alkaliphilic Bacteria Belonging to the Anaerobacillus Genus.</title>
        <authorList>
            <person name="Bassil N.M."/>
            <person name="Lloyd J.R."/>
        </authorList>
    </citation>
    <scope>NUCLEOTIDE SEQUENCE [LARGE SCALE GENOMIC DNA]</scope>
    <source>
        <strain evidence="3 4">NB2006</strain>
    </source>
</reference>
<feature type="compositionally biased region" description="Basic and acidic residues" evidence="1">
    <location>
        <begin position="67"/>
        <end position="79"/>
    </location>
</feature>
<evidence type="ECO:0000313" key="2">
    <source>
        <dbReference type="EMBL" id="OIJ14571.1"/>
    </source>
</evidence>
<organism evidence="2 4">
    <name type="scientific">Anaerobacillus isosaccharinicus</name>
    <dbReference type="NCBI Taxonomy" id="1532552"/>
    <lineage>
        <taxon>Bacteria</taxon>
        <taxon>Bacillati</taxon>
        <taxon>Bacillota</taxon>
        <taxon>Bacilli</taxon>
        <taxon>Bacillales</taxon>
        <taxon>Bacillaceae</taxon>
        <taxon>Anaerobacillus</taxon>
    </lineage>
</organism>
<dbReference type="EMBL" id="LQXD01000112">
    <property type="protein sequence ID" value="OIJ14571.1"/>
    <property type="molecule type" value="Genomic_DNA"/>
</dbReference>
<proteinExistence type="predicted"/>
<dbReference type="Proteomes" id="UP000180175">
    <property type="component" value="Chromosome"/>
</dbReference>
<reference evidence="2 4" key="1">
    <citation type="submission" date="2016-10" db="EMBL/GenBank/DDBJ databases">
        <title>Draft genome sequences of four alkaliphilic bacteria belonging to the Anaerobacillus genus.</title>
        <authorList>
            <person name="Bassil N.M."/>
            <person name="Lloyd J.R."/>
        </authorList>
    </citation>
    <scope>NUCLEOTIDE SEQUENCE [LARGE SCALE GENOMIC DNA]</scope>
    <source>
        <strain evidence="2 4">NB2006</strain>
    </source>
</reference>
<reference evidence="3" key="4">
    <citation type="submission" date="2020-10" db="EMBL/GenBank/DDBJ databases">
        <authorList>
            <person name="Bassil N.M."/>
            <person name="Lloyd J.R."/>
        </authorList>
    </citation>
    <scope>NUCLEOTIDE SEQUENCE</scope>
    <source>
        <strain evidence="3">NB2006</strain>
    </source>
</reference>
<evidence type="ECO:0000313" key="3">
    <source>
        <dbReference type="EMBL" id="QOY35665.1"/>
    </source>
</evidence>
<dbReference type="KEGG" id="aia:AWH56_023870"/>
<evidence type="ECO:0000313" key="4">
    <source>
        <dbReference type="Proteomes" id="UP000180175"/>
    </source>
</evidence>
<sequence length="117" mass="13334">MVQENLEPQGSANAESLFISKEVVPKMKQEKLKEKEQIDEMINEGLGGGIINDEKDKKQIENPITKKKNEPKKEKDKSENTMTTNFEDVKKLGKEMESMKTNPEIKKQGLTSDPIQE</sequence>
<feature type="region of interest" description="Disordered" evidence="1">
    <location>
        <begin position="44"/>
        <end position="117"/>
    </location>
</feature>